<dbReference type="InterPro" id="IPR000477">
    <property type="entry name" value="RT_dom"/>
</dbReference>
<evidence type="ECO:0000313" key="4">
    <source>
        <dbReference type="WBParaSite" id="HPLM_0002024401-mRNA-1"/>
    </source>
</evidence>
<protein>
    <submittedName>
        <fullName evidence="4">Reverse transcriptase domain-containing protein</fullName>
    </submittedName>
</protein>
<dbReference type="GO" id="GO:0031012">
    <property type="term" value="C:extracellular matrix"/>
    <property type="evidence" value="ECO:0007669"/>
    <property type="project" value="TreeGrafter"/>
</dbReference>
<dbReference type="AlphaFoldDB" id="A0A0N4X7A2"/>
<name>A0A0N4X7A2_HAEPC</name>
<evidence type="ECO:0000259" key="1">
    <source>
        <dbReference type="Pfam" id="PF00078"/>
    </source>
</evidence>
<organism evidence="4">
    <name type="scientific">Haemonchus placei</name>
    <name type="common">Barber's pole worm</name>
    <dbReference type="NCBI Taxonomy" id="6290"/>
    <lineage>
        <taxon>Eukaryota</taxon>
        <taxon>Metazoa</taxon>
        <taxon>Ecdysozoa</taxon>
        <taxon>Nematoda</taxon>
        <taxon>Chromadorea</taxon>
        <taxon>Rhabditida</taxon>
        <taxon>Rhabditina</taxon>
        <taxon>Rhabditomorpha</taxon>
        <taxon>Strongyloidea</taxon>
        <taxon>Trichostrongylidae</taxon>
        <taxon>Haemonchus</taxon>
    </lineage>
</organism>
<reference evidence="2 3" key="2">
    <citation type="submission" date="2018-11" db="EMBL/GenBank/DDBJ databases">
        <authorList>
            <consortium name="Pathogen Informatics"/>
        </authorList>
    </citation>
    <scope>NUCLEOTIDE SEQUENCE [LARGE SCALE GENOMIC DNA]</scope>
    <source>
        <strain evidence="2 3">MHpl1</strain>
    </source>
</reference>
<dbReference type="OMA" id="MERMINV"/>
<dbReference type="STRING" id="6290.A0A0N4X7A2"/>
<gene>
    <name evidence="2" type="ORF">HPLM_LOCUS20236</name>
</gene>
<feature type="domain" description="Reverse transcriptase" evidence="1">
    <location>
        <begin position="161"/>
        <end position="278"/>
    </location>
</feature>
<dbReference type="Pfam" id="PF00078">
    <property type="entry name" value="RVT_1"/>
    <property type="match status" value="1"/>
</dbReference>
<sequence length="289" mass="31804">MRNLFSFINKRMGNKKHTSLLRDFDGNALFSAQAKANVLGDYFASVYTVSKNSVGALASGSRVEKDCPLPVITFDVVYKCLRGLKRSSALPSDGIPPIFFKMFASNLASPLCHIFDISLIVGQVPLLREESIVTAVPKSSASLPSEFRPISITPTPCTLELVGIRGNLSNWLKSYLPDRCLCVKFEDAFSRKYPITSGVPQGGVLFPLLFIIYTLQLPCALLVDPSVKVFTFAGDVKVTFRSDKGNLVEAERILDRVIDSMSTWTDNMNLKLNFGKTCCHLVIGQVLPP</sequence>
<dbReference type="Proteomes" id="UP000268014">
    <property type="component" value="Unassembled WGS sequence"/>
</dbReference>
<evidence type="ECO:0000313" key="3">
    <source>
        <dbReference type="Proteomes" id="UP000268014"/>
    </source>
</evidence>
<dbReference type="EMBL" id="UZAF01021984">
    <property type="protein sequence ID" value="VDO82315.1"/>
    <property type="molecule type" value="Genomic_DNA"/>
</dbReference>
<accession>A0A0N4X7A2</accession>
<evidence type="ECO:0000313" key="2">
    <source>
        <dbReference type="EMBL" id="VDO82315.1"/>
    </source>
</evidence>
<keyword evidence="3" id="KW-1185">Reference proteome</keyword>
<reference evidence="4" key="1">
    <citation type="submission" date="2017-02" db="UniProtKB">
        <authorList>
            <consortium name="WormBaseParasite"/>
        </authorList>
    </citation>
    <scope>IDENTIFICATION</scope>
</reference>
<dbReference type="GO" id="GO:0061343">
    <property type="term" value="P:cell adhesion involved in heart morphogenesis"/>
    <property type="evidence" value="ECO:0007669"/>
    <property type="project" value="TreeGrafter"/>
</dbReference>
<dbReference type="GO" id="GO:0007508">
    <property type="term" value="P:larval heart development"/>
    <property type="evidence" value="ECO:0007669"/>
    <property type="project" value="TreeGrafter"/>
</dbReference>
<dbReference type="PANTHER" id="PTHR33395">
    <property type="entry name" value="TRANSCRIPTASE, PUTATIVE-RELATED-RELATED"/>
    <property type="match status" value="1"/>
</dbReference>
<dbReference type="WBParaSite" id="HPLM_0002024401-mRNA-1">
    <property type="protein sequence ID" value="HPLM_0002024401-mRNA-1"/>
    <property type="gene ID" value="HPLM_0002024401"/>
</dbReference>
<proteinExistence type="predicted"/>
<dbReference type="OrthoDB" id="5875724at2759"/>
<dbReference type="PANTHER" id="PTHR33395:SF22">
    <property type="entry name" value="REVERSE TRANSCRIPTASE DOMAIN-CONTAINING PROTEIN"/>
    <property type="match status" value="1"/>
</dbReference>